<organism evidence="2 3">
    <name type="scientific">Clostridium ragsdalei P11</name>
    <dbReference type="NCBI Taxonomy" id="1353534"/>
    <lineage>
        <taxon>Bacteria</taxon>
        <taxon>Bacillati</taxon>
        <taxon>Bacillota</taxon>
        <taxon>Clostridia</taxon>
        <taxon>Eubacteriales</taxon>
        <taxon>Clostridiaceae</taxon>
        <taxon>Clostridium</taxon>
    </lineage>
</organism>
<evidence type="ECO:0000256" key="1">
    <source>
        <dbReference type="SAM" id="MobiDB-lite"/>
    </source>
</evidence>
<protein>
    <submittedName>
        <fullName evidence="2">Uncharacterized protein</fullName>
    </submittedName>
</protein>
<accession>A0A1A6AY46</accession>
<gene>
    <name evidence="2" type="ORF">CLRAG_13370</name>
</gene>
<dbReference type="PATRIC" id="fig|1353534.3.peg.1357"/>
<proteinExistence type="predicted"/>
<name>A0A1A6AY46_9CLOT</name>
<feature type="region of interest" description="Disordered" evidence="1">
    <location>
        <begin position="90"/>
        <end position="112"/>
    </location>
</feature>
<reference evidence="2 3" key="1">
    <citation type="journal article" date="2012" name="Front. Microbiol.">
        <title>Draft Genome Sequence of the Virulent Strain 01-B526 of the Fish Pathogen Aeromonas salmonicida.</title>
        <authorList>
            <person name="Charette S.J."/>
            <person name="Brochu F."/>
            <person name="Boyle B."/>
            <person name="Filion G."/>
            <person name="Tanaka K.H."/>
            <person name="Derome N."/>
        </authorList>
    </citation>
    <scope>NUCLEOTIDE SEQUENCE [LARGE SCALE GENOMIC DNA]</scope>
    <source>
        <strain evidence="2 3">P11</strain>
    </source>
</reference>
<sequence length="247" mass="27837">MTINSIQSKTININSLSRDNKLDKKNKKNSISNIKSNNNVIQALEKEKESIQNQIQGIKDSNMDEKSKQSNIKDLNKQIQQIDSKIAEIKSEQITHKKENEEKQKKKENSTEKIAYDENSQKSIQLNNLIKIASNVSKLSKMYTIKAGMKRQMNVILSEPDPIKGTYSNSQTAEMDKLSCNIGRIDEQISSKTKEVKNAAKKNVGTQGKQSSEKSQTDNTVVDDNKNISSSKKTHKKSGKDKISTYV</sequence>
<dbReference type="RefSeq" id="WP_065077657.1">
    <property type="nucleotide sequence ID" value="NZ_LROS01000011.1"/>
</dbReference>
<feature type="region of interest" description="Disordered" evidence="1">
    <location>
        <begin position="194"/>
        <end position="247"/>
    </location>
</feature>
<comment type="caution">
    <text evidence="2">The sequence shown here is derived from an EMBL/GenBank/DDBJ whole genome shotgun (WGS) entry which is preliminary data.</text>
</comment>
<keyword evidence="3" id="KW-1185">Reference proteome</keyword>
<evidence type="ECO:0000313" key="2">
    <source>
        <dbReference type="EMBL" id="OBR94999.1"/>
    </source>
</evidence>
<dbReference type="EMBL" id="LROS01000011">
    <property type="protein sequence ID" value="OBR94999.1"/>
    <property type="molecule type" value="Genomic_DNA"/>
</dbReference>
<dbReference type="Proteomes" id="UP000093954">
    <property type="component" value="Unassembled WGS sequence"/>
</dbReference>
<dbReference type="AlphaFoldDB" id="A0A1A6AY46"/>
<evidence type="ECO:0000313" key="3">
    <source>
        <dbReference type="Proteomes" id="UP000093954"/>
    </source>
</evidence>